<sequence length="138" mass="14398">MTIKQAVVLYGCTFAVMLSLDLLWLGLVARGFYQSQLGPLLLDRPALLPAAAFYLLYAAGIVIFALAPAVADGRASTALVYGALLGLIAYATYDLTNLATLRGFPPAVAVVDIAWGTAVSAASAWAGFNLARQFGAVD</sequence>
<dbReference type="InterPro" id="IPR018687">
    <property type="entry name" value="DUF2177_membr"/>
</dbReference>
<proteinExistence type="predicted"/>
<keyword evidence="1" id="KW-0812">Transmembrane</keyword>
<dbReference type="AlphaFoldDB" id="A0A348FYD3"/>
<dbReference type="KEGG" id="blag:BLTE_10010"/>
<organism evidence="2 3">
    <name type="scientific">Blastochloris tepida</name>
    <dbReference type="NCBI Taxonomy" id="2233851"/>
    <lineage>
        <taxon>Bacteria</taxon>
        <taxon>Pseudomonadati</taxon>
        <taxon>Pseudomonadota</taxon>
        <taxon>Alphaproteobacteria</taxon>
        <taxon>Hyphomicrobiales</taxon>
        <taxon>Blastochloridaceae</taxon>
        <taxon>Blastochloris</taxon>
    </lineage>
</organism>
<name>A0A348FYD3_9HYPH</name>
<dbReference type="Proteomes" id="UP000266934">
    <property type="component" value="Chromosome"/>
</dbReference>
<feature type="transmembrane region" description="Helical" evidence="1">
    <location>
        <begin position="7"/>
        <end position="27"/>
    </location>
</feature>
<feature type="transmembrane region" description="Helical" evidence="1">
    <location>
        <begin position="113"/>
        <end position="131"/>
    </location>
</feature>
<gene>
    <name evidence="2" type="ORF">BLTE_10010</name>
</gene>
<protein>
    <submittedName>
        <fullName evidence="2">Membrane protein</fullName>
    </submittedName>
</protein>
<evidence type="ECO:0000313" key="2">
    <source>
        <dbReference type="EMBL" id="BBF92316.1"/>
    </source>
</evidence>
<keyword evidence="1" id="KW-1133">Transmembrane helix</keyword>
<keyword evidence="3" id="KW-1185">Reference proteome</keyword>
<dbReference type="RefSeq" id="WP_126398171.1">
    <property type="nucleotide sequence ID" value="NZ_AP018907.1"/>
</dbReference>
<evidence type="ECO:0000313" key="3">
    <source>
        <dbReference type="Proteomes" id="UP000266934"/>
    </source>
</evidence>
<evidence type="ECO:0000256" key="1">
    <source>
        <dbReference type="SAM" id="Phobius"/>
    </source>
</evidence>
<dbReference type="Pfam" id="PF09945">
    <property type="entry name" value="DUF2177"/>
    <property type="match status" value="1"/>
</dbReference>
<feature type="transmembrane region" description="Helical" evidence="1">
    <location>
        <begin position="47"/>
        <end position="68"/>
    </location>
</feature>
<accession>A0A348FYD3</accession>
<dbReference type="EMBL" id="AP018907">
    <property type="protein sequence ID" value="BBF92316.1"/>
    <property type="molecule type" value="Genomic_DNA"/>
</dbReference>
<feature type="transmembrane region" description="Helical" evidence="1">
    <location>
        <begin position="75"/>
        <end position="93"/>
    </location>
</feature>
<dbReference type="OrthoDB" id="166547at2"/>
<keyword evidence="1" id="KW-0472">Membrane</keyword>
<reference evidence="2 3" key="1">
    <citation type="submission" date="2018-08" db="EMBL/GenBank/DDBJ databases">
        <title>Complete genome sequencing of Blastochloris tepida GI.</title>
        <authorList>
            <person name="Tsukatani Y."/>
            <person name="Mori H."/>
        </authorList>
    </citation>
    <scope>NUCLEOTIDE SEQUENCE [LARGE SCALE GENOMIC DNA]</scope>
    <source>
        <strain evidence="2 3">GI</strain>
    </source>
</reference>